<evidence type="ECO:0000313" key="2">
    <source>
        <dbReference type="EMBL" id="KRL12382.1"/>
    </source>
</evidence>
<reference evidence="2 3" key="1">
    <citation type="journal article" date="2015" name="Genome Announc.">
        <title>Expanding the biotechnology potential of lactobacilli through comparative genomics of 213 strains and associated genera.</title>
        <authorList>
            <person name="Sun Z."/>
            <person name="Harris H.M."/>
            <person name="McCann A."/>
            <person name="Guo C."/>
            <person name="Argimon S."/>
            <person name="Zhang W."/>
            <person name="Yang X."/>
            <person name="Jeffery I.B."/>
            <person name="Cooney J.C."/>
            <person name="Kagawa T.F."/>
            <person name="Liu W."/>
            <person name="Song Y."/>
            <person name="Salvetti E."/>
            <person name="Wrobel A."/>
            <person name="Rasinkangas P."/>
            <person name="Parkhill J."/>
            <person name="Rea M.C."/>
            <person name="O'Sullivan O."/>
            <person name="Ritari J."/>
            <person name="Douillard F.P."/>
            <person name="Paul Ross R."/>
            <person name="Yang R."/>
            <person name="Briner A.E."/>
            <person name="Felis G.E."/>
            <person name="de Vos W.M."/>
            <person name="Barrangou R."/>
            <person name="Klaenhammer T.R."/>
            <person name="Caufield P.W."/>
            <person name="Cui Y."/>
            <person name="Zhang H."/>
            <person name="O'Toole P.W."/>
        </authorList>
    </citation>
    <scope>NUCLEOTIDE SEQUENCE [LARGE SCALE GENOMIC DNA]</scope>
    <source>
        <strain evidence="2 3">DSM 12744</strain>
    </source>
</reference>
<dbReference type="RefSeq" id="WP_057820752.1">
    <property type="nucleotide sequence ID" value="NZ_AZEC01000008.1"/>
</dbReference>
<dbReference type="PATRIC" id="fig|1423792.3.peg.3046"/>
<proteinExistence type="predicted"/>
<name>A0A0R1MVU4_9LACO</name>
<comment type="caution">
    <text evidence="2">The sequence shown here is derived from an EMBL/GenBank/DDBJ whole genome shotgun (WGS) entry which is preliminary data.</text>
</comment>
<dbReference type="AlphaFoldDB" id="A0A0R1MVU4"/>
<dbReference type="InterPro" id="IPR046720">
    <property type="entry name" value="DUF6612"/>
</dbReference>
<evidence type="ECO:0008006" key="4">
    <source>
        <dbReference type="Google" id="ProtNLM"/>
    </source>
</evidence>
<dbReference type="PROSITE" id="PS51257">
    <property type="entry name" value="PROKAR_LIPOPROTEIN"/>
    <property type="match status" value="1"/>
</dbReference>
<dbReference type="Pfam" id="PF20316">
    <property type="entry name" value="DUF6612"/>
    <property type="match status" value="1"/>
</dbReference>
<dbReference type="EMBL" id="AZEC01000008">
    <property type="protein sequence ID" value="KRL12382.1"/>
    <property type="molecule type" value="Genomic_DNA"/>
</dbReference>
<evidence type="ECO:0000256" key="1">
    <source>
        <dbReference type="SAM" id="MobiDB-lite"/>
    </source>
</evidence>
<dbReference type="Gene3D" id="2.50.20.20">
    <property type="match status" value="1"/>
</dbReference>
<keyword evidence="3" id="KW-1185">Reference proteome</keyword>
<evidence type="ECO:0000313" key="3">
    <source>
        <dbReference type="Proteomes" id="UP000051330"/>
    </source>
</evidence>
<accession>A0A0R1MVU4</accession>
<dbReference type="STRING" id="1423792.FD09_GL002963"/>
<feature type="compositionally biased region" description="Low complexity" evidence="1">
    <location>
        <begin position="256"/>
        <end position="276"/>
    </location>
</feature>
<gene>
    <name evidence="2" type="ORF">FD09_GL002963</name>
</gene>
<dbReference type="Proteomes" id="UP000051330">
    <property type="component" value="Unassembled WGS sequence"/>
</dbReference>
<sequence length="276" mass="29929">MKKAMMIGVAALIFLLTGCGQNNTKSAASSSSQQTATTVIAKSMKAAKTIKNSDINLTTTVNMGDTDTKANMTGSYQIDPFIMSMDYVTKSANGDANIKMYVDDSTAYVQDQDAWYRMDISQVTGASAAELRKQTESSSFLDSAKSLQKKMKLTTHAATYALSYQGSGKAIKDIAKDIMAQSPGASASLEKVWSAIDITKFEMTMTMDKKTYLPKQYHYTMTAKIDDQKMTQTVDATYSRINQLKPLTIPDNVKKNAQALSSSSASDSTASTNDAE</sequence>
<organism evidence="2 3">
    <name type="scientific">Schleiferilactobacillus perolens DSM 12744</name>
    <dbReference type="NCBI Taxonomy" id="1423792"/>
    <lineage>
        <taxon>Bacteria</taxon>
        <taxon>Bacillati</taxon>
        <taxon>Bacillota</taxon>
        <taxon>Bacilli</taxon>
        <taxon>Lactobacillales</taxon>
        <taxon>Lactobacillaceae</taxon>
        <taxon>Schleiferilactobacillus</taxon>
    </lineage>
</organism>
<feature type="region of interest" description="Disordered" evidence="1">
    <location>
        <begin position="255"/>
        <end position="276"/>
    </location>
</feature>
<protein>
    <recommendedName>
        <fullName evidence="4">Lipoprotein</fullName>
    </recommendedName>
</protein>